<proteinExistence type="predicted"/>
<dbReference type="Proteomes" id="UP000029646">
    <property type="component" value="Unassembled WGS sequence"/>
</dbReference>
<evidence type="ECO:0000313" key="3">
    <source>
        <dbReference type="Proteomes" id="UP000029646"/>
    </source>
</evidence>
<sequence>MADEKEFPNNLKEEVFIKHVKGPLFFGSTSDFQQLVAQIPNTAEIVIMRLARMQYMDQSGLYAMEDMLQDLQKNGVEVLFVGLPKQPRYMMERIDIIPDFVPEEHIFNRFAECLNWVKANIKDKY</sequence>
<dbReference type="SUPFAM" id="SSF52091">
    <property type="entry name" value="SpoIIaa-like"/>
    <property type="match status" value="1"/>
</dbReference>
<evidence type="ECO:0000259" key="1">
    <source>
        <dbReference type="PROSITE" id="PS50801"/>
    </source>
</evidence>
<name>A0A090WP60_9FLAO</name>
<dbReference type="AlphaFoldDB" id="A0A090WP60"/>
<dbReference type="EMBL" id="BBNS01000001">
    <property type="protein sequence ID" value="GAL69227.1"/>
    <property type="molecule type" value="Genomic_DNA"/>
</dbReference>
<dbReference type="InterPro" id="IPR002645">
    <property type="entry name" value="STAS_dom"/>
</dbReference>
<accession>A0A090WP60</accession>
<comment type="caution">
    <text evidence="2">The sequence shown here is derived from an EMBL/GenBank/DDBJ whole genome shotgun (WGS) entry which is preliminary data.</text>
</comment>
<dbReference type="Gene3D" id="3.30.750.24">
    <property type="entry name" value="STAS domain"/>
    <property type="match status" value="1"/>
</dbReference>
<reference evidence="2 3" key="1">
    <citation type="journal article" date="2014" name="Genome Announc.">
        <title>Draft Genome Sequence of Marine Flavobacterium Jejuia pallidilutea Strain 11shimoA1 and Pigmentation Mutants.</title>
        <authorList>
            <person name="Takatani N."/>
            <person name="Nakanishi M."/>
            <person name="Meirelles P."/>
            <person name="Mino S."/>
            <person name="Suda W."/>
            <person name="Oshima K."/>
            <person name="Hattori M."/>
            <person name="Ohkuma M."/>
            <person name="Hosokawa M."/>
            <person name="Miyashita K."/>
            <person name="Thompson F.L."/>
            <person name="Niwa A."/>
            <person name="Sawabe T."/>
            <person name="Sawabe T."/>
        </authorList>
    </citation>
    <scope>NUCLEOTIDE SEQUENCE [LARGE SCALE GENOMIC DNA]</scope>
    <source>
        <strain evidence="3">JCM19302</strain>
    </source>
</reference>
<dbReference type="Pfam" id="PF01740">
    <property type="entry name" value="STAS"/>
    <property type="match status" value="1"/>
</dbReference>
<protein>
    <submittedName>
        <fullName evidence="2">Sulfate permease</fullName>
    </submittedName>
</protein>
<feature type="domain" description="STAS" evidence="1">
    <location>
        <begin position="13"/>
        <end position="117"/>
    </location>
</feature>
<dbReference type="InterPro" id="IPR036513">
    <property type="entry name" value="STAS_dom_sf"/>
</dbReference>
<evidence type="ECO:0000313" key="2">
    <source>
        <dbReference type="EMBL" id="GAL69227.1"/>
    </source>
</evidence>
<dbReference type="CDD" id="cd07042">
    <property type="entry name" value="STAS_SulP_like_sulfate_transporter"/>
    <property type="match status" value="1"/>
</dbReference>
<dbReference type="PROSITE" id="PS50801">
    <property type="entry name" value="STAS"/>
    <property type="match status" value="1"/>
</dbReference>
<organism evidence="2 3">
    <name type="scientific">Jejuia pallidilutea</name>
    <dbReference type="NCBI Taxonomy" id="504487"/>
    <lineage>
        <taxon>Bacteria</taxon>
        <taxon>Pseudomonadati</taxon>
        <taxon>Bacteroidota</taxon>
        <taxon>Flavobacteriia</taxon>
        <taxon>Flavobacteriales</taxon>
        <taxon>Flavobacteriaceae</taxon>
        <taxon>Jejuia</taxon>
    </lineage>
</organism>
<gene>
    <name evidence="2" type="ORF">JCM19302_3956</name>
</gene>